<evidence type="ECO:0000313" key="5">
    <source>
        <dbReference type="Proteomes" id="UP000005143"/>
    </source>
</evidence>
<evidence type="ECO:0000256" key="2">
    <source>
        <dbReference type="ARBA" id="ARBA00022525"/>
    </source>
</evidence>
<dbReference type="Proteomes" id="UP000005143">
    <property type="component" value="Unassembled WGS sequence"/>
</dbReference>
<name>H0E6Y2_9ACTN</name>
<dbReference type="InterPro" id="IPR011049">
    <property type="entry name" value="Serralysin-like_metalloprot_C"/>
</dbReference>
<organism evidence="4 5">
    <name type="scientific">Patulibacter medicamentivorans</name>
    <dbReference type="NCBI Taxonomy" id="1097667"/>
    <lineage>
        <taxon>Bacteria</taxon>
        <taxon>Bacillati</taxon>
        <taxon>Actinomycetota</taxon>
        <taxon>Thermoleophilia</taxon>
        <taxon>Solirubrobacterales</taxon>
        <taxon>Patulibacteraceae</taxon>
        <taxon>Patulibacter</taxon>
    </lineage>
</organism>
<dbReference type="EMBL" id="AGUD01000212">
    <property type="protein sequence ID" value="EHN10564.1"/>
    <property type="molecule type" value="Genomic_DNA"/>
</dbReference>
<dbReference type="InterPro" id="IPR001343">
    <property type="entry name" value="Hemolysn_Ca-bd"/>
</dbReference>
<feature type="compositionally biased region" description="Gly residues" evidence="3">
    <location>
        <begin position="65"/>
        <end position="77"/>
    </location>
</feature>
<reference evidence="4 5" key="1">
    <citation type="journal article" date="2013" name="Biodegradation">
        <title>Quantitative proteomic analysis of ibuprofen-degrading Patulibacter sp. strain I11.</title>
        <authorList>
            <person name="Almeida B."/>
            <person name="Kjeldal H."/>
            <person name="Lolas I."/>
            <person name="Knudsen A.D."/>
            <person name="Carvalho G."/>
            <person name="Nielsen K.L."/>
            <person name="Barreto Crespo M.T."/>
            <person name="Stensballe A."/>
            <person name="Nielsen J.L."/>
        </authorList>
    </citation>
    <scope>NUCLEOTIDE SEQUENCE [LARGE SCALE GENOMIC DNA]</scope>
    <source>
        <strain evidence="4 5">I11</strain>
    </source>
</reference>
<feature type="region of interest" description="Disordered" evidence="3">
    <location>
        <begin position="166"/>
        <end position="253"/>
    </location>
</feature>
<dbReference type="PROSITE" id="PS00330">
    <property type="entry name" value="HEMOLYSIN_CALCIUM"/>
    <property type="match status" value="5"/>
</dbReference>
<protein>
    <submittedName>
        <fullName evidence="4">Iron-regulated protein frpC putative</fullName>
    </submittedName>
</protein>
<dbReference type="PANTHER" id="PTHR38340:SF1">
    <property type="entry name" value="S-LAYER PROTEIN"/>
    <property type="match status" value="1"/>
</dbReference>
<keyword evidence="2" id="KW-0964">Secreted</keyword>
<dbReference type="AlphaFoldDB" id="H0E6Y2"/>
<dbReference type="GO" id="GO:0005576">
    <property type="term" value="C:extracellular region"/>
    <property type="evidence" value="ECO:0007669"/>
    <property type="project" value="UniProtKB-SubCell"/>
</dbReference>
<dbReference type="Gene3D" id="2.150.10.10">
    <property type="entry name" value="Serralysin-like metalloprotease, C-terminal"/>
    <property type="match status" value="2"/>
</dbReference>
<dbReference type="PRINTS" id="PR00313">
    <property type="entry name" value="CABNDNGRPT"/>
</dbReference>
<evidence type="ECO:0000256" key="1">
    <source>
        <dbReference type="ARBA" id="ARBA00004613"/>
    </source>
</evidence>
<dbReference type="PATRIC" id="fig|1097667.3.peg.2564"/>
<dbReference type="PANTHER" id="PTHR38340">
    <property type="entry name" value="S-LAYER PROTEIN"/>
    <property type="match status" value="1"/>
</dbReference>
<dbReference type="InterPro" id="IPR050557">
    <property type="entry name" value="RTX_toxin/Mannuronan_C5-epim"/>
</dbReference>
<feature type="compositionally biased region" description="Basic and acidic residues" evidence="3">
    <location>
        <begin position="45"/>
        <end position="56"/>
    </location>
</feature>
<comment type="subcellular location">
    <subcellularLocation>
        <location evidence="1">Secreted</location>
    </subcellularLocation>
</comment>
<dbReference type="InterPro" id="IPR018511">
    <property type="entry name" value="Hemolysin-typ_Ca-bd_CS"/>
</dbReference>
<keyword evidence="5" id="KW-1185">Reference proteome</keyword>
<dbReference type="Pfam" id="PF00353">
    <property type="entry name" value="HemolysinCabind"/>
    <property type="match status" value="7"/>
</dbReference>
<feature type="region of interest" description="Disordered" evidence="3">
    <location>
        <begin position="1"/>
        <end position="152"/>
    </location>
</feature>
<comment type="caution">
    <text evidence="4">The sequence shown here is derived from an EMBL/GenBank/DDBJ whole genome shotgun (WGS) entry which is preliminary data.</text>
</comment>
<feature type="compositionally biased region" description="Gly residues" evidence="3">
    <location>
        <begin position="108"/>
        <end position="150"/>
    </location>
</feature>
<evidence type="ECO:0000256" key="3">
    <source>
        <dbReference type="SAM" id="MobiDB-lite"/>
    </source>
</evidence>
<accession>H0E6Y2</accession>
<feature type="compositionally biased region" description="Acidic residues" evidence="3">
    <location>
        <begin position="91"/>
        <end position="103"/>
    </location>
</feature>
<sequence>MAGAGDDQADGGPGNDQVDGGDGNDQLTGSDGDDVLTGGAGQDRISGDEGSDRIDGGADADDLDGGGGTDQVLGGSGNDLLQSTAGGDLLDGGEGDDQLEGDDQPGTLTGGPGNDVLNGYGGADLLDGGGGDDQLAGGTGADQVVGGGGRDTVSYDDALQGVSVSLNGLADDGTPGEGDNIAGDTEVVIGSPADDTLNAGDAPVELHGGSGNDRLTGGPGADLLDGGDGDDLLDGGAGPDVLTGAEGSDTVSYAARPSPVTVSIGTAADDGQAGERDDVRSDVETVIGTAYADRLTAAANLSVTLDGGAGNDLITLPKIAKSSDVGNGQALCGTGTDTVTAAGEDTIGGDCDIVTVGGRLARLGVQGEPSPRLRVTISKVRLGKDRVLRIPIYCGTETSVRCTTTVNISRNGKRLGSTRAVVGRGRSATVRVKLKGSQVTRLLRSGGAVVVGLSVKDKAGKTASGKAAVAVKRAR</sequence>
<dbReference type="SUPFAM" id="SSF51120">
    <property type="entry name" value="beta-Roll"/>
    <property type="match status" value="2"/>
</dbReference>
<proteinExistence type="predicted"/>
<evidence type="ECO:0000313" key="4">
    <source>
        <dbReference type="EMBL" id="EHN10564.1"/>
    </source>
</evidence>
<gene>
    <name evidence="4" type="ORF">PAI11_25830</name>
</gene>
<dbReference type="GO" id="GO:0005509">
    <property type="term" value="F:calcium ion binding"/>
    <property type="evidence" value="ECO:0007669"/>
    <property type="project" value="InterPro"/>
</dbReference>